<comment type="caution">
    <text evidence="1">The sequence shown here is derived from an EMBL/GenBank/DDBJ whole genome shotgun (WGS) entry which is preliminary data.</text>
</comment>
<gene>
    <name evidence="1" type="ORF">PGTUg99_034105</name>
</gene>
<sequence length="70" mass="7805">MAEDGCPDTRQLVACNRLDQRERMTTHWVNTPGCLSGPHATETFQTTSHNDMNPEACPKFHSSSSAHRCC</sequence>
<organism evidence="1 2">
    <name type="scientific">Puccinia graminis f. sp. tritici</name>
    <dbReference type="NCBI Taxonomy" id="56615"/>
    <lineage>
        <taxon>Eukaryota</taxon>
        <taxon>Fungi</taxon>
        <taxon>Dikarya</taxon>
        <taxon>Basidiomycota</taxon>
        <taxon>Pucciniomycotina</taxon>
        <taxon>Pucciniomycetes</taxon>
        <taxon>Pucciniales</taxon>
        <taxon>Pucciniaceae</taxon>
        <taxon>Puccinia</taxon>
    </lineage>
</organism>
<protein>
    <submittedName>
        <fullName evidence="1">Uncharacterized protein</fullName>
    </submittedName>
</protein>
<name>A0A5B0RUY5_PUCGR</name>
<accession>A0A5B0RUY5</accession>
<dbReference type="Proteomes" id="UP000325313">
    <property type="component" value="Unassembled WGS sequence"/>
</dbReference>
<reference evidence="1 2" key="1">
    <citation type="submission" date="2019-05" db="EMBL/GenBank/DDBJ databases">
        <title>Emergence of the Ug99 lineage of the wheat stem rust pathogen through somatic hybridization.</title>
        <authorList>
            <person name="Li F."/>
            <person name="Upadhyaya N.M."/>
            <person name="Sperschneider J."/>
            <person name="Matny O."/>
            <person name="Nguyen-Phuc H."/>
            <person name="Mago R."/>
            <person name="Raley C."/>
            <person name="Miller M.E."/>
            <person name="Silverstein K.A.T."/>
            <person name="Henningsen E."/>
            <person name="Hirsch C.D."/>
            <person name="Visser B."/>
            <person name="Pretorius Z.A."/>
            <person name="Steffenson B.J."/>
            <person name="Schwessinger B."/>
            <person name="Dodds P.N."/>
            <person name="Figueroa M."/>
        </authorList>
    </citation>
    <scope>NUCLEOTIDE SEQUENCE [LARGE SCALE GENOMIC DNA]</scope>
    <source>
        <strain evidence="1 2">Ug99</strain>
    </source>
</reference>
<evidence type="ECO:0000313" key="1">
    <source>
        <dbReference type="EMBL" id="KAA1129670.1"/>
    </source>
</evidence>
<dbReference type="AlphaFoldDB" id="A0A5B0RUY5"/>
<evidence type="ECO:0000313" key="2">
    <source>
        <dbReference type="Proteomes" id="UP000325313"/>
    </source>
</evidence>
<proteinExistence type="predicted"/>
<dbReference type="EMBL" id="VDEP01000136">
    <property type="protein sequence ID" value="KAA1129670.1"/>
    <property type="molecule type" value="Genomic_DNA"/>
</dbReference>